<dbReference type="Proteomes" id="UP000460412">
    <property type="component" value="Unassembled WGS sequence"/>
</dbReference>
<evidence type="ECO:0000313" key="2">
    <source>
        <dbReference type="EMBL" id="MXP78994.1"/>
    </source>
</evidence>
<feature type="transmembrane region" description="Helical" evidence="1">
    <location>
        <begin position="156"/>
        <end position="175"/>
    </location>
</feature>
<comment type="caution">
    <text evidence="2">The sequence shown here is derived from an EMBL/GenBank/DDBJ whole genome shotgun (WGS) entry which is preliminary data.</text>
</comment>
<feature type="transmembrane region" description="Helical" evidence="1">
    <location>
        <begin position="16"/>
        <end position="37"/>
    </location>
</feature>
<reference evidence="2 3" key="1">
    <citation type="submission" date="2019-12" db="EMBL/GenBank/DDBJ databases">
        <title>Sporaefaciens musculi gen. nov., sp. nov., a novel bacterium isolated from the caecum of an obese mouse.</title>
        <authorList>
            <person name="Rasmussen T.S."/>
            <person name="Streidl T."/>
            <person name="Hitch T.C.A."/>
            <person name="Wortmann E."/>
            <person name="Deptula P."/>
            <person name="Hansen M."/>
            <person name="Nielsen D.S."/>
            <person name="Clavel T."/>
            <person name="Vogensen F.K."/>
        </authorList>
    </citation>
    <scope>NUCLEOTIDE SEQUENCE [LARGE SCALE GENOMIC DNA]</scope>
    <source>
        <strain evidence="2 3">WCA-9-b2</strain>
        <plasmid evidence="2">unnamed</plasmid>
    </source>
</reference>
<dbReference type="EMBL" id="WUQX01000003">
    <property type="protein sequence ID" value="MXP78994.1"/>
    <property type="molecule type" value="Genomic_DNA"/>
</dbReference>
<feature type="transmembrane region" description="Helical" evidence="1">
    <location>
        <begin position="182"/>
        <end position="199"/>
    </location>
</feature>
<gene>
    <name evidence="2" type="ORF">GN277_27905</name>
</gene>
<feature type="transmembrane region" description="Helical" evidence="1">
    <location>
        <begin position="57"/>
        <end position="78"/>
    </location>
</feature>
<feature type="transmembrane region" description="Helical" evidence="1">
    <location>
        <begin position="205"/>
        <end position="227"/>
    </location>
</feature>
<evidence type="ECO:0000313" key="3">
    <source>
        <dbReference type="Proteomes" id="UP000460412"/>
    </source>
</evidence>
<accession>A0A7X3MM60</accession>
<geneLocation type="plasmid" evidence="2">
    <name>unnamed</name>
</geneLocation>
<name>A0A7X3MM60_9FIRM</name>
<evidence type="ECO:0000256" key="1">
    <source>
        <dbReference type="SAM" id="Phobius"/>
    </source>
</evidence>
<keyword evidence="1" id="KW-0472">Membrane</keyword>
<protein>
    <recommendedName>
        <fullName evidence="4">ABC-2 family transporter protein</fullName>
    </recommendedName>
</protein>
<sequence length="235" mass="25899">MNLMRMELKKTNIKSYFFAASAIFICLLGLAYIFAWVPSLGTADPYAVELFSTYQGISAMGGAVGLMAFSALASAMGYRYVIREYSGANVILLFTYPVDRKSIVWAKIKLLLLFVSASILVCTFGSFIVFALTGYMFSLLDDNLQFIDIAIAYRNALVLACLADGITLCSLRIGFIKKSNSMTIISAILLSMLLVNMAADINQSFAIMFSLSSVIFVTGLLLTFNMVRKVERMEI</sequence>
<dbReference type="RefSeq" id="WP_159757461.1">
    <property type="nucleotide sequence ID" value="NZ_WUQX01000003.1"/>
</dbReference>
<feature type="transmembrane region" description="Helical" evidence="1">
    <location>
        <begin position="110"/>
        <end position="136"/>
    </location>
</feature>
<organism evidence="2 3">
    <name type="scientific">Sporofaciens musculi</name>
    <dbReference type="NCBI Taxonomy" id="2681861"/>
    <lineage>
        <taxon>Bacteria</taxon>
        <taxon>Bacillati</taxon>
        <taxon>Bacillota</taxon>
        <taxon>Clostridia</taxon>
        <taxon>Lachnospirales</taxon>
        <taxon>Lachnospiraceae</taxon>
        <taxon>Sporofaciens</taxon>
    </lineage>
</organism>
<proteinExistence type="predicted"/>
<keyword evidence="1" id="KW-1133">Transmembrane helix</keyword>
<keyword evidence="1" id="KW-0812">Transmembrane</keyword>
<keyword evidence="2" id="KW-0614">Plasmid</keyword>
<dbReference type="AlphaFoldDB" id="A0A7X3MM60"/>
<evidence type="ECO:0008006" key="4">
    <source>
        <dbReference type="Google" id="ProtNLM"/>
    </source>
</evidence>
<keyword evidence="3" id="KW-1185">Reference proteome</keyword>